<evidence type="ECO:0000313" key="3">
    <source>
        <dbReference type="EMBL" id="GEU76403.1"/>
    </source>
</evidence>
<evidence type="ECO:0000256" key="1">
    <source>
        <dbReference type="SAM" id="Coils"/>
    </source>
</evidence>
<proteinExistence type="predicted"/>
<keyword evidence="1" id="KW-0175">Coiled coil</keyword>
<feature type="coiled-coil region" evidence="1">
    <location>
        <begin position="190"/>
        <end position="217"/>
    </location>
</feature>
<feature type="region of interest" description="Disordered" evidence="2">
    <location>
        <begin position="1"/>
        <end position="51"/>
    </location>
</feature>
<organism evidence="3">
    <name type="scientific">Tanacetum cinerariifolium</name>
    <name type="common">Dalmatian daisy</name>
    <name type="synonym">Chrysanthemum cinerariifolium</name>
    <dbReference type="NCBI Taxonomy" id="118510"/>
    <lineage>
        <taxon>Eukaryota</taxon>
        <taxon>Viridiplantae</taxon>
        <taxon>Streptophyta</taxon>
        <taxon>Embryophyta</taxon>
        <taxon>Tracheophyta</taxon>
        <taxon>Spermatophyta</taxon>
        <taxon>Magnoliopsida</taxon>
        <taxon>eudicotyledons</taxon>
        <taxon>Gunneridae</taxon>
        <taxon>Pentapetalae</taxon>
        <taxon>asterids</taxon>
        <taxon>campanulids</taxon>
        <taxon>Asterales</taxon>
        <taxon>Asteraceae</taxon>
        <taxon>Asteroideae</taxon>
        <taxon>Anthemideae</taxon>
        <taxon>Anthemidinae</taxon>
        <taxon>Tanacetum</taxon>
    </lineage>
</organism>
<comment type="caution">
    <text evidence="3">The sequence shown here is derived from an EMBL/GenBank/DDBJ whole genome shotgun (WGS) entry which is preliminary data.</text>
</comment>
<gene>
    <name evidence="3" type="ORF">Tci_048381</name>
</gene>
<dbReference type="EMBL" id="BKCJ010007274">
    <property type="protein sequence ID" value="GEU76403.1"/>
    <property type="molecule type" value="Genomic_DNA"/>
</dbReference>
<sequence length="651" mass="74953">KEDEVPVPFAPTPPSPTNAPLPPSPEPFLPPPQAQPAPPSSPPLAQPQPDTYESSMSILNTLMETCATLSQKVAHLEQDKIAQALEIIKFKKRVKMLEKQRRSKSSRLKRIEATDADEEITLVDMEILADLGAKVQGRKDDNATIKVASAAKPTVFDDEEVTMTMAQTLIKMKAKKARILDEHMAKRLHDEEIEQVAAREKQEKDDLEKAKMKEKHLDNIQKYQSLKRKAISIAQARKNVIVYLKNMAGYKMEHFKGMTYNKVRPIFKRENNKVQTLFKPNKDEEPTKKRVTEETLLQESFKKLKAVEVLDMLKGFDREDLDALWRLVKEKFSTTVPIVNKEKSLWVKLKRLIKPDTEDVMWKLQRYMHYPLLWKLHSNCGVHQVSLTMRRHDMFMLTEKNYPFSNGIMTLMLSAKLQVKEDSDMAIDLVMSWRLINQRAEADNFIFGISVFKHIEDSEEFINVFVRIDFRSTIELVSFDESQVVTFNGKFICAFRNGDCRTGSQSDNTVSSPHGFIIYEIKIFKGNEKVTKVIDVENWQIDNSRVLRRIVSLIEGNSSVPSTKSSIQKKEMQTEGFRAYWEAGLRRIATKADLVDYWARITSDESGNRSICRIGRCGIRRIRDFLDVAIDTSYLLDGYGVWTLNQLVLLR</sequence>
<evidence type="ECO:0000256" key="2">
    <source>
        <dbReference type="SAM" id="MobiDB-lite"/>
    </source>
</evidence>
<name>A0A6L2MR01_TANCI</name>
<reference evidence="3" key="1">
    <citation type="journal article" date="2019" name="Sci. Rep.">
        <title>Draft genome of Tanacetum cinerariifolium, the natural source of mosquito coil.</title>
        <authorList>
            <person name="Yamashiro T."/>
            <person name="Shiraishi A."/>
            <person name="Satake H."/>
            <person name="Nakayama K."/>
        </authorList>
    </citation>
    <scope>NUCLEOTIDE SEQUENCE</scope>
</reference>
<feature type="compositionally biased region" description="Pro residues" evidence="2">
    <location>
        <begin position="8"/>
        <end position="46"/>
    </location>
</feature>
<accession>A0A6L2MR01</accession>
<dbReference type="AlphaFoldDB" id="A0A6L2MR01"/>
<protein>
    <submittedName>
        <fullName evidence="3">Uncharacterized protein</fullName>
    </submittedName>
</protein>
<feature type="non-terminal residue" evidence="3">
    <location>
        <position position="1"/>
    </location>
</feature>
<feature type="coiled-coil region" evidence="1">
    <location>
        <begin position="59"/>
        <end position="114"/>
    </location>
</feature>